<keyword evidence="9 12" id="KW-0472">Membrane</keyword>
<feature type="transmembrane region" description="Helical" evidence="12">
    <location>
        <begin position="351"/>
        <end position="370"/>
    </location>
</feature>
<dbReference type="GO" id="GO:0055070">
    <property type="term" value="P:copper ion homeostasis"/>
    <property type="evidence" value="ECO:0007669"/>
    <property type="project" value="TreeGrafter"/>
</dbReference>
<feature type="transmembrane region" description="Helical" evidence="12">
    <location>
        <begin position="161"/>
        <end position="182"/>
    </location>
</feature>
<dbReference type="SFLD" id="SFLDF00027">
    <property type="entry name" value="p-type_atpase"/>
    <property type="match status" value="1"/>
</dbReference>
<dbReference type="InterPro" id="IPR023298">
    <property type="entry name" value="ATPase_P-typ_TM_dom_sf"/>
</dbReference>
<keyword evidence="3 12" id="KW-0812">Transmembrane</keyword>
<dbReference type="EC" id="7.2.2.9" evidence="10"/>
<dbReference type="SUPFAM" id="SSF56784">
    <property type="entry name" value="HAD-like"/>
    <property type="match status" value="1"/>
</dbReference>
<dbReference type="Pfam" id="PF00403">
    <property type="entry name" value="HMA"/>
    <property type="match status" value="1"/>
</dbReference>
<dbReference type="NCBIfam" id="TIGR01511">
    <property type="entry name" value="ATPase-IB1_Cu"/>
    <property type="match status" value="1"/>
</dbReference>
<dbReference type="InterPro" id="IPR017969">
    <property type="entry name" value="Heavy-metal-associated_CS"/>
</dbReference>
<feature type="transmembrane region" description="Helical" evidence="12">
    <location>
        <begin position="194"/>
        <end position="211"/>
    </location>
</feature>
<dbReference type="PANTHER" id="PTHR43520">
    <property type="entry name" value="ATP7, ISOFORM B"/>
    <property type="match status" value="1"/>
</dbReference>
<dbReference type="CDD" id="cd00371">
    <property type="entry name" value="HMA"/>
    <property type="match status" value="1"/>
</dbReference>
<dbReference type="InterPro" id="IPR059000">
    <property type="entry name" value="ATPase_P-type_domA"/>
</dbReference>
<sequence>MSQETSSNRSHASFIIYGMSCSSCVNRVEKALKSLPGVYDASVNLATQKAHVSFESDLSHSIIILSLKKIGYEAELYKSEEQLKSFGKLNNRQNAEKKEVLEIILLGMLSIIFILPMIFMFFSIHWQLNIWLQFILATFVQFYFGAPFYRSAWKSLNNKIGNMDSLIVLGTTAAYILSVYHLINNLDYVILDNVPVYFESSVVIISFIRVGKWLENRAKNQTTNALRSLNELFPESARVLKNDQIKDVNLNLVEVNDVIIVKPGEIIPLDGTIIEGQTQADESMITGESLPVPKDLNALVIGGSLNGNGFIKIRVKALCSESTLAKMILFVEKAQSVKAPVQRLVDKVSSYFVPVVMLFGILTFFARGFYLQNWETALLNAISVWVIACPCALGLATPTAIIVGTGVAARFGILIKDAVALEKAHSVKIIAFDKTGTLTNGKIKLTFLLLNQISEEEFLKISASVQWGSEHPLAKALLDKVSEKKIKIEQAEKSHSLSGKGVCAKINDREFFIGNIHFTEEFGVLIPEIFLNHFEKLMHEGQTISFLFEKKSLGYELLGMMGFQDEIKKSAKNSIKYLHSLGIKTVLISGDNMGSVSLIAKELEIQDFYANVLPEDKAIIIKSLKNSNKIVAMVGDGINDAPALMEADVGIAMSTGTDVAKNAASLTLMNGDPELIVSALEISRLTYRKICQNLFWAFIYNAIGIPLAVFGVLNPMFAGGAMALSSFSVIVNSLLLNRWKPKIINSKSQKLMMRLI</sequence>
<dbReference type="PANTHER" id="PTHR43520:SF8">
    <property type="entry name" value="P-TYPE CU(+) TRANSPORTER"/>
    <property type="match status" value="1"/>
</dbReference>
<evidence type="ECO:0000256" key="9">
    <source>
        <dbReference type="ARBA" id="ARBA00023136"/>
    </source>
</evidence>
<dbReference type="SUPFAM" id="SSF55008">
    <property type="entry name" value="HMA, heavy metal-associated domain"/>
    <property type="match status" value="1"/>
</dbReference>
<dbReference type="GO" id="GO:0005507">
    <property type="term" value="F:copper ion binding"/>
    <property type="evidence" value="ECO:0007669"/>
    <property type="project" value="TreeGrafter"/>
</dbReference>
<keyword evidence="8 12" id="KW-1133">Transmembrane helix</keyword>
<dbReference type="GO" id="GO:0005886">
    <property type="term" value="C:plasma membrane"/>
    <property type="evidence" value="ECO:0007669"/>
    <property type="project" value="UniProtKB-SubCell"/>
</dbReference>
<dbReference type="NCBIfam" id="TIGR01494">
    <property type="entry name" value="ATPase_P-type"/>
    <property type="match status" value="1"/>
</dbReference>
<dbReference type="PROSITE" id="PS01047">
    <property type="entry name" value="HMA_1"/>
    <property type="match status" value="1"/>
</dbReference>
<evidence type="ECO:0000256" key="1">
    <source>
        <dbReference type="ARBA" id="ARBA00004127"/>
    </source>
</evidence>
<dbReference type="SFLD" id="SFLDS00003">
    <property type="entry name" value="Haloacid_Dehalogenase"/>
    <property type="match status" value="1"/>
</dbReference>
<dbReference type="GO" id="GO:0043682">
    <property type="term" value="F:P-type divalent copper transporter activity"/>
    <property type="evidence" value="ECO:0007669"/>
    <property type="project" value="UniProtKB-EC"/>
</dbReference>
<dbReference type="RefSeq" id="WP_148698449.1">
    <property type="nucleotide sequence ID" value="NZ_CP017834.1"/>
</dbReference>
<keyword evidence="4 12" id="KW-0479">Metal-binding</keyword>
<feature type="domain" description="HMA" evidence="13">
    <location>
        <begin position="10"/>
        <end position="75"/>
    </location>
</feature>
<dbReference type="PRINTS" id="PR00943">
    <property type="entry name" value="CUATPASE"/>
</dbReference>
<keyword evidence="5 12" id="KW-0547">Nucleotide-binding</keyword>
<feature type="transmembrane region" description="Helical" evidence="12">
    <location>
        <begin position="100"/>
        <end position="124"/>
    </location>
</feature>
<dbReference type="Gene3D" id="2.70.150.10">
    <property type="entry name" value="Calcium-transporting ATPase, cytoplasmic transduction domain A"/>
    <property type="match status" value="1"/>
</dbReference>
<dbReference type="InterPro" id="IPR001757">
    <property type="entry name" value="P_typ_ATPase"/>
</dbReference>
<feature type="transmembrane region" description="Helical" evidence="12">
    <location>
        <begin position="694"/>
        <end position="713"/>
    </location>
</feature>
<dbReference type="InterPro" id="IPR018303">
    <property type="entry name" value="ATPase_P-typ_P_site"/>
</dbReference>
<evidence type="ECO:0000256" key="5">
    <source>
        <dbReference type="ARBA" id="ARBA00022741"/>
    </source>
</evidence>
<reference evidence="14 15" key="1">
    <citation type="submission" date="2016-10" db="EMBL/GenBank/DDBJ databases">
        <title>Silvanigrella aquatica sp. nov., isolated from a freshwater lake located in the Black Forest, Germany, description of Silvanigrellaceae fam. nov., Silvanigrellales ord. nov., reclassification of the order Bdellovibrionales in the class Oligoflexia, reclassification of the families Bacteriovoracaceae and Halobacteriovoraceae in the new order Bacteriovoracales ord. nov., and reclassification of the family Pseudobacteriovoracaceae in the order Oligoflexiales.</title>
        <authorList>
            <person name="Hahn M.W."/>
            <person name="Schmidt J."/>
            <person name="Koll U."/>
            <person name="Rohde M."/>
            <person name="Verbag S."/>
            <person name="Pitt A."/>
            <person name="Nakai R."/>
            <person name="Naganuma T."/>
            <person name="Lang E."/>
        </authorList>
    </citation>
    <scope>NUCLEOTIDE SEQUENCE [LARGE SCALE GENOMIC DNA]</scope>
    <source>
        <strain evidence="14 15">MWH-Nonnen-W8red</strain>
    </source>
</reference>
<dbReference type="InterPro" id="IPR023299">
    <property type="entry name" value="ATPase_P-typ_cyto_dom_N"/>
</dbReference>
<dbReference type="InterPro" id="IPR036163">
    <property type="entry name" value="HMA_dom_sf"/>
</dbReference>
<dbReference type="STRING" id="1915309.AXG55_12590"/>
<evidence type="ECO:0000313" key="14">
    <source>
        <dbReference type="EMBL" id="APJ04694.1"/>
    </source>
</evidence>
<dbReference type="CDD" id="cd02094">
    <property type="entry name" value="P-type_ATPase_Cu-like"/>
    <property type="match status" value="1"/>
</dbReference>
<dbReference type="Gene3D" id="3.40.50.1000">
    <property type="entry name" value="HAD superfamily/HAD-like"/>
    <property type="match status" value="1"/>
</dbReference>
<dbReference type="Gene3D" id="3.40.1110.10">
    <property type="entry name" value="Calcium-transporting ATPase, cytoplasmic domain N"/>
    <property type="match status" value="1"/>
</dbReference>
<evidence type="ECO:0000256" key="4">
    <source>
        <dbReference type="ARBA" id="ARBA00022723"/>
    </source>
</evidence>
<dbReference type="GO" id="GO:0005524">
    <property type="term" value="F:ATP binding"/>
    <property type="evidence" value="ECO:0007669"/>
    <property type="project" value="UniProtKB-UniRule"/>
</dbReference>
<dbReference type="FunFam" id="3.30.70.100:FF:000005">
    <property type="entry name" value="Copper-exporting P-type ATPase A"/>
    <property type="match status" value="1"/>
</dbReference>
<feature type="transmembrane region" description="Helical" evidence="12">
    <location>
        <begin position="130"/>
        <end position="149"/>
    </location>
</feature>
<keyword evidence="12" id="KW-1003">Cell membrane</keyword>
<dbReference type="AlphaFoldDB" id="A0A1L4D3C5"/>
<dbReference type="SUPFAM" id="SSF81653">
    <property type="entry name" value="Calcium ATPase, transduction domain A"/>
    <property type="match status" value="1"/>
</dbReference>
<name>A0A1L4D3C5_9BACT</name>
<dbReference type="PROSITE" id="PS00154">
    <property type="entry name" value="ATPASE_E1_E2"/>
    <property type="match status" value="1"/>
</dbReference>
<dbReference type="InterPro" id="IPR023214">
    <property type="entry name" value="HAD_sf"/>
</dbReference>
<dbReference type="NCBIfam" id="TIGR01525">
    <property type="entry name" value="ATPase-IB_hvy"/>
    <property type="match status" value="1"/>
</dbReference>
<keyword evidence="15" id="KW-1185">Reference proteome</keyword>
<organism evidence="14 15">
    <name type="scientific">Silvanigrella aquatica</name>
    <dbReference type="NCBI Taxonomy" id="1915309"/>
    <lineage>
        <taxon>Bacteria</taxon>
        <taxon>Pseudomonadati</taxon>
        <taxon>Bdellovibrionota</taxon>
        <taxon>Oligoflexia</taxon>
        <taxon>Silvanigrellales</taxon>
        <taxon>Silvanigrellaceae</taxon>
        <taxon>Silvanigrella</taxon>
    </lineage>
</organism>
<evidence type="ECO:0000313" key="15">
    <source>
        <dbReference type="Proteomes" id="UP000184731"/>
    </source>
</evidence>
<gene>
    <name evidence="14" type="ORF">AXG55_12590</name>
</gene>
<comment type="catalytic activity">
    <reaction evidence="11">
        <text>Cu(2+)(in) + ATP + H2O = Cu(2+)(out) + ADP + phosphate + H(+)</text>
        <dbReference type="Rhea" id="RHEA:10376"/>
        <dbReference type="ChEBI" id="CHEBI:15377"/>
        <dbReference type="ChEBI" id="CHEBI:15378"/>
        <dbReference type="ChEBI" id="CHEBI:29036"/>
        <dbReference type="ChEBI" id="CHEBI:30616"/>
        <dbReference type="ChEBI" id="CHEBI:43474"/>
        <dbReference type="ChEBI" id="CHEBI:456216"/>
        <dbReference type="EC" id="7.2.2.9"/>
    </reaction>
</comment>
<comment type="subcellular location">
    <subcellularLocation>
        <location evidence="12">Cell membrane</location>
    </subcellularLocation>
    <subcellularLocation>
        <location evidence="1">Endomembrane system</location>
        <topology evidence="1">Multi-pass membrane protein</topology>
    </subcellularLocation>
</comment>
<comment type="similarity">
    <text evidence="2 12">Belongs to the cation transport ATPase (P-type) (TC 3.A.3) family. Type IB subfamily.</text>
</comment>
<dbReference type="SFLD" id="SFLDG00002">
    <property type="entry name" value="C1.7:_P-type_atpase_like"/>
    <property type="match status" value="1"/>
</dbReference>
<dbReference type="PROSITE" id="PS50846">
    <property type="entry name" value="HMA_2"/>
    <property type="match status" value="1"/>
</dbReference>
<evidence type="ECO:0000256" key="12">
    <source>
        <dbReference type="RuleBase" id="RU362081"/>
    </source>
</evidence>
<evidence type="ECO:0000256" key="11">
    <source>
        <dbReference type="ARBA" id="ARBA00047424"/>
    </source>
</evidence>
<protein>
    <recommendedName>
        <fullName evidence="10">P-type Cu(2+) transporter</fullName>
        <ecNumber evidence="10">7.2.2.9</ecNumber>
    </recommendedName>
</protein>
<dbReference type="Pfam" id="PF00122">
    <property type="entry name" value="E1-E2_ATPase"/>
    <property type="match status" value="1"/>
</dbReference>
<dbReference type="GO" id="GO:0012505">
    <property type="term" value="C:endomembrane system"/>
    <property type="evidence" value="ECO:0007669"/>
    <property type="project" value="UniProtKB-SubCell"/>
</dbReference>
<dbReference type="InterPro" id="IPR044492">
    <property type="entry name" value="P_typ_ATPase_HD_dom"/>
</dbReference>
<dbReference type="SUPFAM" id="SSF81665">
    <property type="entry name" value="Calcium ATPase, transmembrane domain M"/>
    <property type="match status" value="1"/>
</dbReference>
<dbReference type="GO" id="GO:0016887">
    <property type="term" value="F:ATP hydrolysis activity"/>
    <property type="evidence" value="ECO:0007669"/>
    <property type="project" value="InterPro"/>
</dbReference>
<dbReference type="PRINTS" id="PR00942">
    <property type="entry name" value="CUATPASEI"/>
</dbReference>
<dbReference type="InterPro" id="IPR008250">
    <property type="entry name" value="ATPase_P-typ_transduc_dom_A_sf"/>
</dbReference>
<dbReference type="Gene3D" id="3.30.70.100">
    <property type="match status" value="1"/>
</dbReference>
<dbReference type="InterPro" id="IPR006121">
    <property type="entry name" value="HMA_dom"/>
</dbReference>
<dbReference type="Proteomes" id="UP000184731">
    <property type="component" value="Chromosome"/>
</dbReference>
<evidence type="ECO:0000256" key="7">
    <source>
        <dbReference type="ARBA" id="ARBA00022967"/>
    </source>
</evidence>
<evidence type="ECO:0000256" key="10">
    <source>
        <dbReference type="ARBA" id="ARBA00038904"/>
    </source>
</evidence>
<dbReference type="KEGG" id="saqi:AXG55_12590"/>
<dbReference type="OrthoDB" id="5287365at2"/>
<evidence type="ECO:0000256" key="8">
    <source>
        <dbReference type="ARBA" id="ARBA00022989"/>
    </source>
</evidence>
<keyword evidence="6 12" id="KW-0067">ATP-binding</keyword>
<accession>A0A1L4D3C5</accession>
<dbReference type="EMBL" id="CP017834">
    <property type="protein sequence ID" value="APJ04694.1"/>
    <property type="molecule type" value="Genomic_DNA"/>
</dbReference>
<evidence type="ECO:0000259" key="13">
    <source>
        <dbReference type="PROSITE" id="PS50846"/>
    </source>
</evidence>
<keyword evidence="7" id="KW-1278">Translocase</keyword>
<evidence type="ECO:0000256" key="2">
    <source>
        <dbReference type="ARBA" id="ARBA00006024"/>
    </source>
</evidence>
<dbReference type="FunFam" id="2.70.150.10:FF:000002">
    <property type="entry name" value="Copper-transporting ATPase 1, putative"/>
    <property type="match status" value="1"/>
</dbReference>
<feature type="transmembrane region" description="Helical" evidence="12">
    <location>
        <begin position="382"/>
        <end position="408"/>
    </location>
</feature>
<proteinExistence type="inferred from homology"/>
<dbReference type="Pfam" id="PF00702">
    <property type="entry name" value="Hydrolase"/>
    <property type="match status" value="1"/>
</dbReference>
<dbReference type="PRINTS" id="PR00119">
    <property type="entry name" value="CATATPASE"/>
</dbReference>
<dbReference type="InterPro" id="IPR027256">
    <property type="entry name" value="P-typ_ATPase_IB"/>
</dbReference>
<evidence type="ECO:0000256" key="6">
    <source>
        <dbReference type="ARBA" id="ARBA00022840"/>
    </source>
</evidence>
<evidence type="ECO:0000256" key="3">
    <source>
        <dbReference type="ARBA" id="ARBA00022692"/>
    </source>
</evidence>
<dbReference type="InterPro" id="IPR036412">
    <property type="entry name" value="HAD-like_sf"/>
</dbReference>
<feature type="transmembrane region" description="Helical" evidence="12">
    <location>
        <begin position="719"/>
        <end position="737"/>
    </location>
</feature>